<dbReference type="RefSeq" id="WP_107988076.1">
    <property type="nucleotide sequence ID" value="NZ_QAYG01000001.1"/>
</dbReference>
<reference evidence="1 2" key="1">
    <citation type="submission" date="2018-04" db="EMBL/GenBank/DDBJ databases">
        <title>Genomic Encyclopedia of Archaeal and Bacterial Type Strains, Phase II (KMG-II): from individual species to whole genera.</title>
        <authorList>
            <person name="Goeker M."/>
        </authorList>
    </citation>
    <scope>NUCLEOTIDE SEQUENCE [LARGE SCALE GENOMIC DNA]</scope>
    <source>
        <strain evidence="1 2">DSM 23382</strain>
    </source>
</reference>
<comment type="caution">
    <text evidence="1">The sequence shown here is derived from an EMBL/GenBank/DDBJ whole genome shotgun (WGS) entry which is preliminary data.</text>
</comment>
<keyword evidence="2" id="KW-1185">Reference proteome</keyword>
<dbReference type="AlphaFoldDB" id="A0A2T5VFJ0"/>
<dbReference type="OrthoDB" id="8383056at2"/>
<evidence type="ECO:0000313" key="2">
    <source>
        <dbReference type="Proteomes" id="UP000244081"/>
    </source>
</evidence>
<name>A0A2T5VFJ0_9HYPH</name>
<protein>
    <submittedName>
        <fullName evidence="1">Uncharacterized protein</fullName>
    </submittedName>
</protein>
<evidence type="ECO:0000313" key="1">
    <source>
        <dbReference type="EMBL" id="PTW62517.1"/>
    </source>
</evidence>
<gene>
    <name evidence="1" type="ORF">C8N35_101561</name>
</gene>
<dbReference type="EMBL" id="QAYG01000001">
    <property type="protein sequence ID" value="PTW62517.1"/>
    <property type="molecule type" value="Genomic_DNA"/>
</dbReference>
<proteinExistence type="predicted"/>
<dbReference type="Proteomes" id="UP000244081">
    <property type="component" value="Unassembled WGS sequence"/>
</dbReference>
<accession>A0A2T5VFJ0</accession>
<organism evidence="1 2">
    <name type="scientific">Breoghania corrubedonensis</name>
    <dbReference type="NCBI Taxonomy" id="665038"/>
    <lineage>
        <taxon>Bacteria</taxon>
        <taxon>Pseudomonadati</taxon>
        <taxon>Pseudomonadota</taxon>
        <taxon>Alphaproteobacteria</taxon>
        <taxon>Hyphomicrobiales</taxon>
        <taxon>Stappiaceae</taxon>
        <taxon>Breoghania</taxon>
    </lineage>
</organism>
<sequence length="165" mass="17527">MHSKWPKRLILAAVVLSGLGVVALVGMDMVLSAPPIERTDLETLLPDTPTRVADIVGQTLDTVCVLAPHEKRVPDDARDAAAINDFLKTRTYGGDETHWAIVTKGAKGFALARFERSAPLDIAWGDDAAEIAPDGFRPQPCAPGATAALIKFGGSQARIIFGAIE</sequence>